<protein>
    <submittedName>
        <fullName evidence="2">Dynamin family protein</fullName>
    </submittedName>
</protein>
<evidence type="ECO:0000313" key="3">
    <source>
        <dbReference type="Proteomes" id="UP000705983"/>
    </source>
</evidence>
<dbReference type="EMBL" id="JAFFJS010000003">
    <property type="protein sequence ID" value="MBM9433388.1"/>
    <property type="molecule type" value="Genomic_DNA"/>
</dbReference>
<dbReference type="CDD" id="cd00882">
    <property type="entry name" value="Ras_like_GTPase"/>
    <property type="match status" value="1"/>
</dbReference>
<dbReference type="PANTHER" id="PTHR42698">
    <property type="entry name" value="GTPASE ERA"/>
    <property type="match status" value="1"/>
</dbReference>
<dbReference type="SUPFAM" id="SSF52540">
    <property type="entry name" value="P-loop containing nucleoside triphosphate hydrolases"/>
    <property type="match status" value="1"/>
</dbReference>
<name>A0ABS2TFG0_9ACTO</name>
<dbReference type="InterPro" id="IPR005662">
    <property type="entry name" value="GTPase_Era-like"/>
</dbReference>
<dbReference type="Gene3D" id="3.40.50.300">
    <property type="entry name" value="P-loop containing nucleotide triphosphate hydrolases"/>
    <property type="match status" value="1"/>
</dbReference>
<dbReference type="InterPro" id="IPR027417">
    <property type="entry name" value="P-loop_NTPase"/>
</dbReference>
<dbReference type="Proteomes" id="UP000705983">
    <property type="component" value="Unassembled WGS sequence"/>
</dbReference>
<accession>A0ABS2TFG0</accession>
<organism evidence="2 3">
    <name type="scientific">Flaviflexus equikiangi</name>
    <dbReference type="NCBI Taxonomy" id="2758573"/>
    <lineage>
        <taxon>Bacteria</taxon>
        <taxon>Bacillati</taxon>
        <taxon>Actinomycetota</taxon>
        <taxon>Actinomycetes</taxon>
        <taxon>Actinomycetales</taxon>
        <taxon>Actinomycetaceae</taxon>
        <taxon>Flaviflexus</taxon>
    </lineage>
</organism>
<evidence type="ECO:0000313" key="2">
    <source>
        <dbReference type="EMBL" id="MBM9433388.1"/>
    </source>
</evidence>
<proteinExistence type="predicted"/>
<evidence type="ECO:0000259" key="1">
    <source>
        <dbReference type="Pfam" id="PF00350"/>
    </source>
</evidence>
<keyword evidence="3" id="KW-1185">Reference proteome</keyword>
<dbReference type="InterPro" id="IPR045063">
    <property type="entry name" value="Dynamin_N"/>
</dbReference>
<feature type="domain" description="Dynamin N-terminal" evidence="1">
    <location>
        <begin position="69"/>
        <end position="187"/>
    </location>
</feature>
<dbReference type="Pfam" id="PF00350">
    <property type="entry name" value="Dynamin_N"/>
    <property type="match status" value="1"/>
</dbReference>
<comment type="caution">
    <text evidence="2">The sequence shown here is derived from an EMBL/GenBank/DDBJ whole genome shotgun (WGS) entry which is preliminary data.</text>
</comment>
<sequence>MRAPAGIGPSAAEVASLLEDLRQTLDALRFPLDLPQAPDAREEAVDLRHQLDDYIRPRYASLDAPLLTVVGGSTGSGKSALVNALVGRSVAQSSAIRPTTRTPLLVHHPDDRRWFDGPRILPELARVRGRGGDSHTELGLAEADTLPPGLALLDSPDIDSIVEDNRRLAAQLLSAADLWLFVTTAARYADAIPWAMLDEAAARNIVVAIVLNRVPSGVGAEVRSDLARRLTERNLDHAPLFVIGESDLGEGLIPEPDVAGIRAWLEGLAHDSSARTAVARQTLGGAVDGVTARGQTLLPALDEQRSALITLASQVDDAFAQAHAKVVSAVDDGSVLRGEVLARWQDFVGSGEILRQVEAGVGKVRDRIAAWFRGDTQAQAEQVEEAIEDGIARMLIGETESAIATVERAWARGLGGERLVSNAAERLRSHEERVEAATMLVRQWQGDLTDLIREEGKDKRAAARVLSLGVNTVGIALMIVIFASTAGLTGGEVVVAGGTAVVAQKLLEAIFGDEAVRRMAQSAQKNLGRRAGEFMVDDAEPFRDELATLGVDASAGENLGEILALLTAARRGEQGE</sequence>
<dbReference type="PANTHER" id="PTHR42698:SF1">
    <property type="entry name" value="GTPASE ERA, MITOCHONDRIAL"/>
    <property type="match status" value="1"/>
</dbReference>
<reference evidence="3" key="1">
    <citation type="submission" date="2021-02" db="EMBL/GenBank/DDBJ databases">
        <title>Leucobacter sp. CX169.</title>
        <authorList>
            <person name="Cheng Y."/>
        </authorList>
    </citation>
    <scope>NUCLEOTIDE SEQUENCE [LARGE SCALE GENOMIC DNA]</scope>
    <source>
        <strain evidence="3">JY899</strain>
    </source>
</reference>
<gene>
    <name evidence="2" type="ORF">JVW63_06735</name>
</gene>
<dbReference type="RefSeq" id="WP_187996686.1">
    <property type="nucleotide sequence ID" value="NZ_JACEXG010000003.1"/>
</dbReference>